<evidence type="ECO:0000256" key="1">
    <source>
        <dbReference type="ARBA" id="ARBA00022741"/>
    </source>
</evidence>
<comment type="similarity">
    <text evidence="4">Belongs to the AAA ATPase family.</text>
</comment>
<dbReference type="SMART" id="SM00382">
    <property type="entry name" value="AAA"/>
    <property type="match status" value="1"/>
</dbReference>
<dbReference type="Pfam" id="PF00069">
    <property type="entry name" value="Pkinase"/>
    <property type="match status" value="1"/>
</dbReference>
<dbReference type="SUPFAM" id="SSF56112">
    <property type="entry name" value="Protein kinase-like (PK-like)"/>
    <property type="match status" value="1"/>
</dbReference>
<gene>
    <name evidence="6" type="ORF">D6810_02930</name>
</gene>
<keyword evidence="1 4" id="KW-0547">Nucleotide-binding</keyword>
<dbReference type="Pfam" id="PF17862">
    <property type="entry name" value="AAA_lid_3"/>
    <property type="match status" value="1"/>
</dbReference>
<dbReference type="GO" id="GO:0005524">
    <property type="term" value="F:ATP binding"/>
    <property type="evidence" value="ECO:0007669"/>
    <property type="project" value="UniProtKB-KW"/>
</dbReference>
<dbReference type="Gene3D" id="3.40.50.300">
    <property type="entry name" value="P-loop containing nucleotide triphosphate hydrolases"/>
    <property type="match status" value="1"/>
</dbReference>
<evidence type="ECO:0000256" key="2">
    <source>
        <dbReference type="ARBA" id="ARBA00022840"/>
    </source>
</evidence>
<dbReference type="Gene3D" id="1.10.510.10">
    <property type="entry name" value="Transferase(Phosphotransferase) domain 1"/>
    <property type="match status" value="1"/>
</dbReference>
<dbReference type="InterPro" id="IPR003960">
    <property type="entry name" value="ATPase_AAA_CS"/>
</dbReference>
<evidence type="ECO:0000313" key="6">
    <source>
        <dbReference type="EMBL" id="RMD76801.1"/>
    </source>
</evidence>
<dbReference type="Pfam" id="PF00004">
    <property type="entry name" value="AAA"/>
    <property type="match status" value="1"/>
</dbReference>
<protein>
    <submittedName>
        <fullName evidence="6">AAA family ATPase</fullName>
    </submittedName>
</protein>
<dbReference type="Gene3D" id="1.10.8.60">
    <property type="match status" value="1"/>
</dbReference>
<dbReference type="FunFam" id="3.40.50.300:FF:001025">
    <property type="entry name" value="ATPase family, AAA domain-containing 2B"/>
    <property type="match status" value="1"/>
</dbReference>
<comment type="caution">
    <text evidence="6">The sequence shown here is derived from an EMBL/GenBank/DDBJ whole genome shotgun (WGS) entry which is preliminary data.</text>
</comment>
<dbReference type="PROSITE" id="PS50011">
    <property type="entry name" value="PROTEIN_KINASE_DOM"/>
    <property type="match status" value="1"/>
</dbReference>
<dbReference type="InterPro" id="IPR041569">
    <property type="entry name" value="AAA_lid_3"/>
</dbReference>
<evidence type="ECO:0000259" key="5">
    <source>
        <dbReference type="PROSITE" id="PS50011"/>
    </source>
</evidence>
<reference evidence="6 7" key="1">
    <citation type="submission" date="2018-10" db="EMBL/GenBank/DDBJ databases">
        <title>Thermophilic Lithotrophy and Phototrophy in an Intertidal, Iron-rich, Geothermal Spring.</title>
        <authorList>
            <person name="Ward L.M."/>
            <person name="Idei A."/>
            <person name="Nakagawa M."/>
            <person name="Ueno Y."/>
            <person name="Fischer W."/>
            <person name="Mcglynn S.E."/>
        </authorList>
    </citation>
    <scope>NUCLEOTIDE SEQUENCE [LARGE SCALE GENOMIC DNA]</scope>
    <source>
        <strain evidence="6">J137</strain>
    </source>
</reference>
<accession>A0A3M0Z194</accession>
<dbReference type="InterPro" id="IPR003959">
    <property type="entry name" value="ATPase_AAA_core"/>
</dbReference>
<dbReference type="AlphaFoldDB" id="A0A3M0Z194"/>
<dbReference type="InterPro" id="IPR003593">
    <property type="entry name" value="AAA+_ATPase"/>
</dbReference>
<evidence type="ECO:0000256" key="4">
    <source>
        <dbReference type="RuleBase" id="RU003651"/>
    </source>
</evidence>
<dbReference type="EMBL" id="RFKV01000095">
    <property type="protein sequence ID" value="RMD76801.1"/>
    <property type="molecule type" value="Genomic_DNA"/>
</dbReference>
<feature type="domain" description="Protein kinase" evidence="5">
    <location>
        <begin position="15"/>
        <end position="296"/>
    </location>
</feature>
<organism evidence="6 7">
    <name type="scientific">Candidatus Dojkabacteria bacterium</name>
    <dbReference type="NCBI Taxonomy" id="2099670"/>
    <lineage>
        <taxon>Bacteria</taxon>
        <taxon>Candidatus Dojkabacteria</taxon>
    </lineage>
</organism>
<dbReference type="GO" id="GO:0004672">
    <property type="term" value="F:protein kinase activity"/>
    <property type="evidence" value="ECO:0007669"/>
    <property type="project" value="InterPro"/>
</dbReference>
<dbReference type="SMART" id="SM00220">
    <property type="entry name" value="S_TKc"/>
    <property type="match status" value="1"/>
</dbReference>
<evidence type="ECO:0000313" key="7">
    <source>
        <dbReference type="Proteomes" id="UP000269410"/>
    </source>
</evidence>
<evidence type="ECO:0000256" key="3">
    <source>
        <dbReference type="ARBA" id="ARBA00023054"/>
    </source>
</evidence>
<dbReference type="InterPro" id="IPR011009">
    <property type="entry name" value="Kinase-like_dom_sf"/>
</dbReference>
<proteinExistence type="inferred from homology"/>
<dbReference type="GO" id="GO:0016887">
    <property type="term" value="F:ATP hydrolysis activity"/>
    <property type="evidence" value="ECO:0007669"/>
    <property type="project" value="InterPro"/>
</dbReference>
<dbReference type="Gene3D" id="3.30.200.20">
    <property type="entry name" value="Phosphorylase Kinase, domain 1"/>
    <property type="match status" value="1"/>
</dbReference>
<keyword evidence="2 4" id="KW-0067">ATP-binding</keyword>
<dbReference type="SUPFAM" id="SSF52540">
    <property type="entry name" value="P-loop containing nucleoside triphosphate hydrolases"/>
    <property type="match status" value="1"/>
</dbReference>
<sequence>MIDTLRKGYKIAERFEIQFPIGHCSFVQCYRARDSSGKIVEVDLINLASLPSSYFDENGKLLHIDLLKQVDHKNIQKLLDEGEIVIDKMKFAFLVYEFISGETFTERLKREGKLSHYAVVPIIIELLEAVEYLHNRPNPIVHNRINLDTIKLDYSSGREKPVLTGFELARTIYQSGKSISIKHLSLFHTAPELLNGIFIPQSDLFSVAAVLYHLLFGIPPFFRENILNQPINKQKELLELERGRPLRFAFVDDDELIDEQIMSVLVKALSVEIEDRFQTADELSKALKREVPLEFVDPQEAFTRTKKQKIKKPGTGFDEVAGMESLKQQLKEDIIDFLNDPELYKEYGVSMLNGMLFYGPPGCGKTFIAQKFAEEVGYNFLMIRPSDLQSKYINETQENIARVFKKAGEEAPTIIFIDELDAIVPSREGDIHHMHAAAVNEMLAQVANCGERGIFVIGATNRPDKIDPAILRTGRLDKLIYIPPPDKKAREAMFKLYLKDRPIDLSIDFEELASLTENYVSSDIKFLIDEASRYALRNRTRISMEIFRKVISNTKPSVPVSEIRKYEDLKLKWDKERQNLQTENKRVLGFRPKISREE</sequence>
<dbReference type="InterPro" id="IPR050168">
    <property type="entry name" value="AAA_ATPase_domain"/>
</dbReference>
<dbReference type="InterPro" id="IPR027417">
    <property type="entry name" value="P-loop_NTPase"/>
</dbReference>
<keyword evidence="3" id="KW-0175">Coiled coil</keyword>
<name>A0A3M0Z194_9BACT</name>
<dbReference type="PANTHER" id="PTHR23077">
    <property type="entry name" value="AAA-FAMILY ATPASE"/>
    <property type="match status" value="1"/>
</dbReference>
<dbReference type="InterPro" id="IPR000719">
    <property type="entry name" value="Prot_kinase_dom"/>
</dbReference>
<dbReference type="PROSITE" id="PS00674">
    <property type="entry name" value="AAA"/>
    <property type="match status" value="1"/>
</dbReference>
<dbReference type="Proteomes" id="UP000269410">
    <property type="component" value="Unassembled WGS sequence"/>
</dbReference>